<keyword evidence="1" id="KW-0812">Transmembrane</keyword>
<accession>A0ABQ5XPQ7</accession>
<proteinExistence type="predicted"/>
<keyword evidence="1" id="KW-0472">Membrane</keyword>
<sequence>MPLTREEQILMAGNVEALEYVLIVAVVLNVFVSVAVAISGCYSARQKISQIVIIWLLPILGAVLFGLFLVSQSGSGAGIGCRSEVEDDPQTWSALLDKDHPSQK</sequence>
<organism evidence="2 3">
    <name type="scientific">Dyella acidisoli</name>
    <dbReference type="NCBI Taxonomy" id="1867834"/>
    <lineage>
        <taxon>Bacteria</taxon>
        <taxon>Pseudomonadati</taxon>
        <taxon>Pseudomonadota</taxon>
        <taxon>Gammaproteobacteria</taxon>
        <taxon>Lysobacterales</taxon>
        <taxon>Rhodanobacteraceae</taxon>
        <taxon>Dyella</taxon>
    </lineage>
</organism>
<protein>
    <recommendedName>
        <fullName evidence="4">Cardiolipin synthase N-terminal domain-containing protein</fullName>
    </recommendedName>
</protein>
<keyword evidence="1" id="KW-1133">Transmembrane helix</keyword>
<feature type="transmembrane region" description="Helical" evidence="1">
    <location>
        <begin position="51"/>
        <end position="70"/>
    </location>
</feature>
<dbReference type="Proteomes" id="UP001156670">
    <property type="component" value="Unassembled WGS sequence"/>
</dbReference>
<reference evidence="3" key="1">
    <citation type="journal article" date="2019" name="Int. J. Syst. Evol. Microbiol.">
        <title>The Global Catalogue of Microorganisms (GCM) 10K type strain sequencing project: providing services to taxonomists for standard genome sequencing and annotation.</title>
        <authorList>
            <consortium name="The Broad Institute Genomics Platform"/>
            <consortium name="The Broad Institute Genome Sequencing Center for Infectious Disease"/>
            <person name="Wu L."/>
            <person name="Ma J."/>
        </authorList>
    </citation>
    <scope>NUCLEOTIDE SEQUENCE [LARGE SCALE GENOMIC DNA]</scope>
    <source>
        <strain evidence="3">NBRC 111980</strain>
    </source>
</reference>
<evidence type="ECO:0000256" key="1">
    <source>
        <dbReference type="SAM" id="Phobius"/>
    </source>
</evidence>
<feature type="transmembrane region" description="Helical" evidence="1">
    <location>
        <begin position="20"/>
        <end position="44"/>
    </location>
</feature>
<evidence type="ECO:0000313" key="3">
    <source>
        <dbReference type="Proteomes" id="UP001156670"/>
    </source>
</evidence>
<gene>
    <name evidence="2" type="ORF">GCM10007901_26820</name>
</gene>
<comment type="caution">
    <text evidence="2">The sequence shown here is derived from an EMBL/GenBank/DDBJ whole genome shotgun (WGS) entry which is preliminary data.</text>
</comment>
<name>A0ABQ5XPQ7_9GAMM</name>
<evidence type="ECO:0000313" key="2">
    <source>
        <dbReference type="EMBL" id="GLQ93731.1"/>
    </source>
</evidence>
<evidence type="ECO:0008006" key="4">
    <source>
        <dbReference type="Google" id="ProtNLM"/>
    </source>
</evidence>
<keyword evidence="3" id="KW-1185">Reference proteome</keyword>
<dbReference type="EMBL" id="BSOB01000024">
    <property type="protein sequence ID" value="GLQ93731.1"/>
    <property type="molecule type" value="Genomic_DNA"/>
</dbReference>